<dbReference type="GO" id="GO:0016747">
    <property type="term" value="F:acyltransferase activity, transferring groups other than amino-acyl groups"/>
    <property type="evidence" value="ECO:0007669"/>
    <property type="project" value="InterPro"/>
</dbReference>
<dbReference type="SUPFAM" id="SSF55729">
    <property type="entry name" value="Acyl-CoA N-acyltransferases (Nat)"/>
    <property type="match status" value="1"/>
</dbReference>
<dbReference type="Pfam" id="PF00583">
    <property type="entry name" value="Acetyltransf_1"/>
    <property type="match status" value="1"/>
</dbReference>
<organism evidence="4 5">
    <name type="scientific">Yinghuangia soli</name>
    <dbReference type="NCBI Taxonomy" id="2908204"/>
    <lineage>
        <taxon>Bacteria</taxon>
        <taxon>Bacillati</taxon>
        <taxon>Actinomycetota</taxon>
        <taxon>Actinomycetes</taxon>
        <taxon>Kitasatosporales</taxon>
        <taxon>Streptomycetaceae</taxon>
        <taxon>Yinghuangia</taxon>
    </lineage>
</organism>
<evidence type="ECO:0000313" key="4">
    <source>
        <dbReference type="EMBL" id="MCF2528485.1"/>
    </source>
</evidence>
<evidence type="ECO:0000256" key="1">
    <source>
        <dbReference type="ARBA" id="ARBA00022679"/>
    </source>
</evidence>
<dbReference type="InterPro" id="IPR000182">
    <property type="entry name" value="GNAT_dom"/>
</dbReference>
<evidence type="ECO:0000259" key="3">
    <source>
        <dbReference type="PROSITE" id="PS51186"/>
    </source>
</evidence>
<dbReference type="CDD" id="cd04301">
    <property type="entry name" value="NAT_SF"/>
    <property type="match status" value="1"/>
</dbReference>
<dbReference type="InterPro" id="IPR050680">
    <property type="entry name" value="YpeA/RimI_acetyltransf"/>
</dbReference>
<sequence>MNPLADDRFRKAGTSRSFTAAARTRAGLRTVEEHELPDLAGLDMEIFAGDAYPYFVLRQLFDVHGDRLKVVDDGSELCGYVLVATRQGGNRSWILGLGTRKRCRGLGYGRRLMAEAVRMCAADGVHEVRLTVDPANTAAVQLYESFGFARDHHRDDYFGPGESRLIMTLTLARPTPDRQPP</sequence>
<dbReference type="AlphaFoldDB" id="A0AA41Q021"/>
<dbReference type="RefSeq" id="WP_235052655.1">
    <property type="nucleotide sequence ID" value="NZ_JAKFHA010000007.1"/>
</dbReference>
<dbReference type="Proteomes" id="UP001165378">
    <property type="component" value="Unassembled WGS sequence"/>
</dbReference>
<keyword evidence="5" id="KW-1185">Reference proteome</keyword>
<keyword evidence="2" id="KW-0012">Acyltransferase</keyword>
<name>A0AA41Q021_9ACTN</name>
<dbReference type="PROSITE" id="PS51186">
    <property type="entry name" value="GNAT"/>
    <property type="match status" value="1"/>
</dbReference>
<evidence type="ECO:0000256" key="2">
    <source>
        <dbReference type="ARBA" id="ARBA00023315"/>
    </source>
</evidence>
<reference evidence="4" key="1">
    <citation type="submission" date="2022-01" db="EMBL/GenBank/DDBJ databases">
        <title>Genome-Based Taxonomic Classification of the Phylum Actinobacteria.</title>
        <authorList>
            <person name="Gao Y."/>
        </authorList>
    </citation>
    <scope>NUCLEOTIDE SEQUENCE</scope>
    <source>
        <strain evidence="4">KLBMP 8922</strain>
    </source>
</reference>
<feature type="domain" description="N-acetyltransferase" evidence="3">
    <location>
        <begin position="26"/>
        <end position="172"/>
    </location>
</feature>
<accession>A0AA41Q021</accession>
<dbReference type="PANTHER" id="PTHR43420">
    <property type="entry name" value="ACETYLTRANSFERASE"/>
    <property type="match status" value="1"/>
</dbReference>
<keyword evidence="1" id="KW-0808">Transferase</keyword>
<dbReference type="Gene3D" id="3.40.630.30">
    <property type="match status" value="1"/>
</dbReference>
<dbReference type="PANTHER" id="PTHR43420:SF12">
    <property type="entry name" value="N-ACETYLTRANSFERASE DOMAIN-CONTAINING PROTEIN"/>
    <property type="match status" value="1"/>
</dbReference>
<dbReference type="EMBL" id="JAKFHA010000007">
    <property type="protein sequence ID" value="MCF2528485.1"/>
    <property type="molecule type" value="Genomic_DNA"/>
</dbReference>
<gene>
    <name evidence="4" type="ORF">LZ495_14810</name>
</gene>
<evidence type="ECO:0000313" key="5">
    <source>
        <dbReference type="Proteomes" id="UP001165378"/>
    </source>
</evidence>
<comment type="caution">
    <text evidence="4">The sequence shown here is derived from an EMBL/GenBank/DDBJ whole genome shotgun (WGS) entry which is preliminary data.</text>
</comment>
<protein>
    <submittedName>
        <fullName evidence="4">GNAT family N-acetyltransferase</fullName>
    </submittedName>
</protein>
<dbReference type="InterPro" id="IPR016181">
    <property type="entry name" value="Acyl_CoA_acyltransferase"/>
</dbReference>
<proteinExistence type="predicted"/>